<dbReference type="AlphaFoldDB" id="A0A9P1C8P7"/>
<evidence type="ECO:0000256" key="1">
    <source>
        <dbReference type="SAM" id="MobiDB-lite"/>
    </source>
</evidence>
<gene>
    <name evidence="2" type="ORF">C1SCF055_LOCUS14374</name>
</gene>
<protein>
    <submittedName>
        <fullName evidence="2">Uncharacterized protein</fullName>
    </submittedName>
</protein>
<organism evidence="2">
    <name type="scientific">Cladocopium goreaui</name>
    <dbReference type="NCBI Taxonomy" id="2562237"/>
    <lineage>
        <taxon>Eukaryota</taxon>
        <taxon>Sar</taxon>
        <taxon>Alveolata</taxon>
        <taxon>Dinophyceae</taxon>
        <taxon>Suessiales</taxon>
        <taxon>Symbiodiniaceae</taxon>
        <taxon>Cladocopium</taxon>
    </lineage>
</organism>
<comment type="caution">
    <text evidence="2">The sequence shown here is derived from an EMBL/GenBank/DDBJ whole genome shotgun (WGS) entry which is preliminary data.</text>
</comment>
<accession>A0A9P1C8P7</accession>
<dbReference type="EMBL" id="CAMXCT010001130">
    <property type="protein sequence ID" value="CAI3987074.1"/>
    <property type="molecule type" value="Genomic_DNA"/>
</dbReference>
<feature type="region of interest" description="Disordered" evidence="1">
    <location>
        <begin position="28"/>
        <end position="71"/>
    </location>
</feature>
<name>A0A9P1C8P7_9DINO</name>
<dbReference type="EMBL" id="CAMXCT020001130">
    <property type="protein sequence ID" value="CAL1140449.1"/>
    <property type="molecule type" value="Genomic_DNA"/>
</dbReference>
<evidence type="ECO:0000313" key="4">
    <source>
        <dbReference type="Proteomes" id="UP001152797"/>
    </source>
</evidence>
<sequence length="890" mass="98950">MVQAFDFILKDWAVLKCAAQAVLEETGGLPDSCGKHKENQDVEGDDQAATGSEDGEEEAAAPSSSKQQQRRWSKSALYAAYRGKGPHLMTFDFLHDNECRDHLCIIHGVGQRLHWRYVQDLDAQKTRIERLSWAAQRSSVGSSITTVLSILEVLSTEAFQKRLGLLPKVPGTVLFATDPIVQHDVEMMRLATKFAINVASNFCWSEQLYAWTLPVGAASLLAESHAQREAAMLHLKAMVEALVKAEELIKTRKAPVGLGKVVQDIGWTSECLAREVMAMLHASGFDQKHAHDVQRLMWRVHSGSHSTQAVLESTFAHLRDVTQRHAKKSTISPYSSWLYASASPFLSESGMDEVLPSSSDFLRYFGQKRNADSRQMVAYNHAFKPDSSKFPEAQHVALPKTAAGLAKATWRSAGPLSHYKASACMAYLVADAANHFENASKCWCGVDYLVLDRATAKLQYHCNHNIRATGPWKAARVTACPASMLPIGANFAWLVKELEILGQSRQFFPGVGAKKETVLVGFLQAHPGFLRWPLRVGLCEKAVPLKLDEVKQCCVMLRLRPKPGTGSGKNGNLIKRDWTTLLVNAVCTGVSEQERKDIVDSICGTLKTPVDVEVLCAMSCLDPENSQAFEKLKKMAMESLETKLWGSAEKASQAASKSKEEVQNQMDRKVPEFKAAHQAEKKSSNEKQYDLTPADLKELLPSTAGVRGLFWMRYHPTEKWFRTTYPSCAPALQSCQRSWPTRNCANALDALRATLDFVYVRYNAGHAENKQKMPTYADCQARLDQDIEDVVCHVVYSQARGQLDSMQCSKSYLDQNSWSDLNAKASVAVGQLDSMQCSKSYLDQNSWSDLNAKAIRDSSDNRQIETIWTWISKDGEKNQLQLSSAELAGI</sequence>
<keyword evidence="4" id="KW-1185">Reference proteome</keyword>
<evidence type="ECO:0000313" key="2">
    <source>
        <dbReference type="EMBL" id="CAI3987074.1"/>
    </source>
</evidence>
<dbReference type="OrthoDB" id="424093at2759"/>
<evidence type="ECO:0000313" key="3">
    <source>
        <dbReference type="EMBL" id="CAL4774386.1"/>
    </source>
</evidence>
<dbReference type="Proteomes" id="UP001152797">
    <property type="component" value="Unassembled WGS sequence"/>
</dbReference>
<proteinExistence type="predicted"/>
<reference evidence="3 4" key="2">
    <citation type="submission" date="2024-05" db="EMBL/GenBank/DDBJ databases">
        <authorList>
            <person name="Chen Y."/>
            <person name="Shah S."/>
            <person name="Dougan E. K."/>
            <person name="Thang M."/>
            <person name="Chan C."/>
        </authorList>
    </citation>
    <scope>NUCLEOTIDE SEQUENCE [LARGE SCALE GENOMIC DNA]</scope>
</reference>
<dbReference type="EMBL" id="CAMXCT030001130">
    <property type="protein sequence ID" value="CAL4774386.1"/>
    <property type="molecule type" value="Genomic_DNA"/>
</dbReference>
<reference evidence="2" key="1">
    <citation type="submission" date="2022-10" db="EMBL/GenBank/DDBJ databases">
        <authorList>
            <person name="Chen Y."/>
            <person name="Dougan E. K."/>
            <person name="Chan C."/>
            <person name="Rhodes N."/>
            <person name="Thang M."/>
        </authorList>
    </citation>
    <scope>NUCLEOTIDE SEQUENCE</scope>
</reference>